<dbReference type="InterPro" id="IPR011051">
    <property type="entry name" value="RmlC_Cupin_sf"/>
</dbReference>
<evidence type="ECO:0000313" key="4">
    <source>
        <dbReference type="EMBL" id="BBA35162.1"/>
    </source>
</evidence>
<sequence>MMIVRRNRDRGCSRYRWLDSRHTFSFAGYFDPDYTGFSSLRVLNEDRVAPSGGFPFHPHRTWKLSVMYWKAT</sequence>
<keyword evidence="5" id="KW-1185">Reference proteome</keyword>
<dbReference type="PANTHER" id="PTHR43212:SF3">
    <property type="entry name" value="QUERCETIN 2,3-DIOXYGENASE"/>
    <property type="match status" value="1"/>
</dbReference>
<dbReference type="EMBL" id="AP017928">
    <property type="protein sequence ID" value="BBA35162.1"/>
    <property type="molecule type" value="Genomic_DNA"/>
</dbReference>
<dbReference type="PANTHER" id="PTHR43212">
    <property type="entry name" value="QUERCETIN 2,3-DIOXYGENASE"/>
    <property type="match status" value="1"/>
</dbReference>
<accession>A0A250KUA3</accession>
<dbReference type="InterPro" id="IPR014710">
    <property type="entry name" value="RmlC-like_jellyroll"/>
</dbReference>
<dbReference type="Proteomes" id="UP000266313">
    <property type="component" value="Chromosome"/>
</dbReference>
<comment type="similarity">
    <text evidence="1 2">Belongs to the pirin family.</text>
</comment>
<organism evidence="4 5">
    <name type="scientific">Methylocaldum marinum</name>
    <dbReference type="NCBI Taxonomy" id="1432792"/>
    <lineage>
        <taxon>Bacteria</taxon>
        <taxon>Pseudomonadati</taxon>
        <taxon>Pseudomonadota</taxon>
        <taxon>Gammaproteobacteria</taxon>
        <taxon>Methylococcales</taxon>
        <taxon>Methylococcaceae</taxon>
        <taxon>Methylocaldum</taxon>
    </lineage>
</organism>
<dbReference type="InterPro" id="IPR003829">
    <property type="entry name" value="Pirin_N_dom"/>
</dbReference>
<dbReference type="SUPFAM" id="SSF51182">
    <property type="entry name" value="RmlC-like cupins"/>
    <property type="match status" value="1"/>
</dbReference>
<dbReference type="Pfam" id="PF02678">
    <property type="entry name" value="Pirin"/>
    <property type="match status" value="1"/>
</dbReference>
<feature type="domain" description="Pirin N-terminal" evidence="3">
    <location>
        <begin position="9"/>
        <end position="62"/>
    </location>
</feature>
<protein>
    <submittedName>
        <fullName evidence="4">Pirin domain protein</fullName>
    </submittedName>
</protein>
<gene>
    <name evidence="4" type="ORF">sS8_3219</name>
</gene>
<evidence type="ECO:0000256" key="1">
    <source>
        <dbReference type="ARBA" id="ARBA00008416"/>
    </source>
</evidence>
<evidence type="ECO:0000259" key="3">
    <source>
        <dbReference type="Pfam" id="PF02678"/>
    </source>
</evidence>
<dbReference type="Gene3D" id="2.60.120.10">
    <property type="entry name" value="Jelly Rolls"/>
    <property type="match status" value="1"/>
</dbReference>
<proteinExistence type="inferred from homology"/>
<dbReference type="KEGG" id="mmai:sS8_3219"/>
<name>A0A250KUA3_9GAMM</name>
<dbReference type="InterPro" id="IPR012093">
    <property type="entry name" value="Pirin"/>
</dbReference>
<dbReference type="AlphaFoldDB" id="A0A250KUA3"/>
<evidence type="ECO:0000313" key="5">
    <source>
        <dbReference type="Proteomes" id="UP000266313"/>
    </source>
</evidence>
<evidence type="ECO:0000256" key="2">
    <source>
        <dbReference type="RuleBase" id="RU003457"/>
    </source>
</evidence>
<reference evidence="4 5" key="1">
    <citation type="submission" date="2016-12" db="EMBL/GenBank/DDBJ databases">
        <title>Genome sequencing of Methylocaldum marinum.</title>
        <authorList>
            <person name="Takeuchi M."/>
            <person name="Kamagata Y."/>
            <person name="Hiraoka S."/>
            <person name="Oshima K."/>
            <person name="Hattori M."/>
            <person name="Iwasaki W."/>
        </authorList>
    </citation>
    <scope>NUCLEOTIDE SEQUENCE [LARGE SCALE GENOMIC DNA]</scope>
    <source>
        <strain evidence="4 5">S8</strain>
    </source>
</reference>